<evidence type="ECO:0000313" key="3">
    <source>
        <dbReference type="Proteomes" id="UP000574761"/>
    </source>
</evidence>
<dbReference type="Pfam" id="PF05751">
    <property type="entry name" value="FixH"/>
    <property type="match status" value="1"/>
</dbReference>
<evidence type="ECO:0000256" key="1">
    <source>
        <dbReference type="SAM" id="Phobius"/>
    </source>
</evidence>
<dbReference type="AlphaFoldDB" id="A0A7W6D1T0"/>
<comment type="caution">
    <text evidence="2">The sequence shown here is derived from an EMBL/GenBank/DDBJ whole genome shotgun (WGS) entry which is preliminary data.</text>
</comment>
<keyword evidence="3" id="KW-1185">Reference proteome</keyword>
<dbReference type="InterPro" id="IPR018037">
    <property type="entry name" value="FixH_proteobacterial"/>
</dbReference>
<dbReference type="PIRSF" id="PIRSF011386">
    <property type="entry name" value="FixH"/>
    <property type="match status" value="1"/>
</dbReference>
<protein>
    <submittedName>
        <fullName evidence="2">Nitrogen fixation protein FixH</fullName>
    </submittedName>
</protein>
<dbReference type="RefSeq" id="WP_183798142.1">
    <property type="nucleotide sequence ID" value="NZ_JACIEE010000001.1"/>
</dbReference>
<evidence type="ECO:0000313" key="2">
    <source>
        <dbReference type="EMBL" id="MBB3975126.1"/>
    </source>
</evidence>
<feature type="transmembrane region" description="Helical" evidence="1">
    <location>
        <begin position="20"/>
        <end position="42"/>
    </location>
</feature>
<dbReference type="Proteomes" id="UP000574761">
    <property type="component" value="Unassembled WGS sequence"/>
</dbReference>
<keyword evidence="1" id="KW-1133">Transmembrane helix</keyword>
<keyword evidence="1" id="KW-0812">Transmembrane</keyword>
<dbReference type="EMBL" id="JACIEE010000001">
    <property type="protein sequence ID" value="MBB3975126.1"/>
    <property type="molecule type" value="Genomic_DNA"/>
</dbReference>
<sequence>MTTPAKTDEPGFRFTGWHMLGVMLLFFGTIITVNLVMAWNAVSSWSGLVVQNTYVASQEFNGKVEKARAFAESGFAGELTIADGRVSYRLHDAAGGPIAADAVTVTFKRPTDEREDFTLTLVGDGEGNYSAARTLPAGQWIADIASVRGGQPIFHQTIRTVVAGGRP</sequence>
<accession>A0A7W6D1T0</accession>
<dbReference type="InterPro" id="IPR008620">
    <property type="entry name" value="FixH"/>
</dbReference>
<name>A0A7W6D1T0_9HYPH</name>
<organism evidence="2 3">
    <name type="scientific">Mycoplana azooxidifex</name>
    <dbReference type="NCBI Taxonomy" id="1636188"/>
    <lineage>
        <taxon>Bacteria</taxon>
        <taxon>Pseudomonadati</taxon>
        <taxon>Pseudomonadota</taxon>
        <taxon>Alphaproteobacteria</taxon>
        <taxon>Hyphomicrobiales</taxon>
        <taxon>Rhizobiaceae</taxon>
        <taxon>Mycoplana</taxon>
    </lineage>
</organism>
<reference evidence="2 3" key="1">
    <citation type="submission" date="2020-08" db="EMBL/GenBank/DDBJ databases">
        <title>Genomic Encyclopedia of Type Strains, Phase IV (KMG-IV): sequencing the most valuable type-strain genomes for metagenomic binning, comparative biology and taxonomic classification.</title>
        <authorList>
            <person name="Goeker M."/>
        </authorList>
    </citation>
    <scope>NUCLEOTIDE SEQUENCE [LARGE SCALE GENOMIC DNA]</scope>
    <source>
        <strain evidence="2 3">DSM 100211</strain>
    </source>
</reference>
<keyword evidence="1" id="KW-0472">Membrane</keyword>
<proteinExistence type="predicted"/>
<gene>
    <name evidence="2" type="ORF">GGQ64_000302</name>
</gene>